<keyword evidence="11" id="KW-1185">Reference proteome</keyword>
<feature type="transmembrane region" description="Helical" evidence="7">
    <location>
        <begin position="132"/>
        <end position="151"/>
    </location>
</feature>
<evidence type="ECO:0000259" key="9">
    <source>
        <dbReference type="Pfam" id="PF06750"/>
    </source>
</evidence>
<feature type="domain" description="Prepilin type IV endopeptidase peptidase" evidence="8">
    <location>
        <begin position="109"/>
        <end position="225"/>
    </location>
</feature>
<keyword evidence="4 7" id="KW-0812">Transmembrane</keyword>
<dbReference type="Pfam" id="PF01478">
    <property type="entry name" value="Peptidase_A24"/>
    <property type="match status" value="2"/>
</dbReference>
<dbReference type="InterPro" id="IPR010627">
    <property type="entry name" value="Prepilin_pept_A24_N"/>
</dbReference>
<feature type="domain" description="Prepilin peptidase A24 N-terminal" evidence="9">
    <location>
        <begin position="13"/>
        <end position="94"/>
    </location>
</feature>
<dbReference type="GO" id="GO:0016787">
    <property type="term" value="F:hydrolase activity"/>
    <property type="evidence" value="ECO:0007669"/>
    <property type="project" value="UniProtKB-KW"/>
</dbReference>
<evidence type="ECO:0000256" key="7">
    <source>
        <dbReference type="SAM" id="Phobius"/>
    </source>
</evidence>
<evidence type="ECO:0000259" key="8">
    <source>
        <dbReference type="Pfam" id="PF01478"/>
    </source>
</evidence>
<keyword evidence="5 7" id="KW-1133">Transmembrane helix</keyword>
<feature type="transmembrane region" description="Helical" evidence="7">
    <location>
        <begin position="163"/>
        <end position="185"/>
    </location>
</feature>
<evidence type="ECO:0000256" key="6">
    <source>
        <dbReference type="ARBA" id="ARBA00023136"/>
    </source>
</evidence>
<comment type="caution">
    <text evidence="10">The sequence shown here is derived from an EMBL/GenBank/DDBJ whole genome shotgun (WGS) entry which is preliminary data.</text>
</comment>
<evidence type="ECO:0000256" key="2">
    <source>
        <dbReference type="ARBA" id="ARBA00005801"/>
    </source>
</evidence>
<dbReference type="PANTHER" id="PTHR30487:SF0">
    <property type="entry name" value="PREPILIN LEADER PEPTIDASE_N-METHYLTRANSFERASE-RELATED"/>
    <property type="match status" value="1"/>
</dbReference>
<feature type="transmembrane region" description="Helical" evidence="7">
    <location>
        <begin position="244"/>
        <end position="264"/>
    </location>
</feature>
<proteinExistence type="inferred from homology"/>
<sequence length="397" mass="41690">MNLDVFVVVCAAVFGLLVGSFSNVLIWRLPRGENIAFPPSHCPHCDHALSPLDLVPVASWVALGGKCRYCRAPIKRRYPVVELLTGLGYGVIAALFPLGVYGVGTLGLMVLFTLLLVASAIDLDTYTIPDELTLPGVALGLLFAFFGARAAGAEYDLPNLPEAVNGALLGAGLLVTIDVLASWVLRRFRERQYPDFPIGYQQISLALLAGTWLGPWWGAGVGLLSVGVNLAARRVVRVPELLTIGGFLVSVMLGSAGYGMGLILMVQGALAAAGAVSLVAGLYWWLQYRGAARAEAAKAEADAPAATTAEDDAPYDPSAMGFGDVKLAAVIGVFLGWERLLVAVVVAVVAGALFGIVQLALKSENRVKFGPYLALGAVVALIWGAALVEAYRGMLGL</sequence>
<keyword evidence="10" id="KW-0378">Hydrolase</keyword>
<feature type="transmembrane region" description="Helical" evidence="7">
    <location>
        <begin position="78"/>
        <end position="96"/>
    </location>
</feature>
<evidence type="ECO:0000313" key="11">
    <source>
        <dbReference type="Proteomes" id="UP001589733"/>
    </source>
</evidence>
<dbReference type="EMBL" id="JBHLYR010000024">
    <property type="protein sequence ID" value="MFB9991846.1"/>
    <property type="molecule type" value="Genomic_DNA"/>
</dbReference>
<dbReference type="Proteomes" id="UP001589733">
    <property type="component" value="Unassembled WGS sequence"/>
</dbReference>
<name>A0ABV6AWH0_9DEIO</name>
<feature type="transmembrane region" description="Helical" evidence="7">
    <location>
        <begin position="340"/>
        <end position="360"/>
    </location>
</feature>
<comment type="similarity">
    <text evidence="2">Belongs to the peptidase A24 family.</text>
</comment>
<dbReference type="InterPro" id="IPR050882">
    <property type="entry name" value="Prepilin_peptidase/N-MTase"/>
</dbReference>
<keyword evidence="6 7" id="KW-0472">Membrane</keyword>
<feature type="transmembrane region" description="Helical" evidence="7">
    <location>
        <begin position="205"/>
        <end position="232"/>
    </location>
</feature>
<keyword evidence="3" id="KW-1003">Cell membrane</keyword>
<organism evidence="10 11">
    <name type="scientific">Deinococcus oregonensis</name>
    <dbReference type="NCBI Taxonomy" id="1805970"/>
    <lineage>
        <taxon>Bacteria</taxon>
        <taxon>Thermotogati</taxon>
        <taxon>Deinococcota</taxon>
        <taxon>Deinococci</taxon>
        <taxon>Deinococcales</taxon>
        <taxon>Deinococcaceae</taxon>
        <taxon>Deinococcus</taxon>
    </lineage>
</organism>
<evidence type="ECO:0000256" key="1">
    <source>
        <dbReference type="ARBA" id="ARBA00004651"/>
    </source>
</evidence>
<accession>A0ABV6AWH0</accession>
<evidence type="ECO:0000313" key="10">
    <source>
        <dbReference type="EMBL" id="MFB9991846.1"/>
    </source>
</evidence>
<evidence type="ECO:0000256" key="5">
    <source>
        <dbReference type="ARBA" id="ARBA00022989"/>
    </source>
</evidence>
<protein>
    <submittedName>
        <fullName evidence="10">Prepilin peptidase</fullName>
        <ecNumber evidence="10">3.4.23.-</ecNumber>
    </submittedName>
</protein>
<dbReference type="RefSeq" id="WP_380007632.1">
    <property type="nucleotide sequence ID" value="NZ_JBHLYR010000024.1"/>
</dbReference>
<feature type="transmembrane region" description="Helical" evidence="7">
    <location>
        <begin position="102"/>
        <end position="120"/>
    </location>
</feature>
<feature type="transmembrane region" description="Helical" evidence="7">
    <location>
        <begin position="372"/>
        <end position="391"/>
    </location>
</feature>
<gene>
    <name evidence="10" type="ORF">ACFFLM_07685</name>
</gene>
<dbReference type="InterPro" id="IPR000045">
    <property type="entry name" value="Prepilin_IV_endopep_pep"/>
</dbReference>
<evidence type="ECO:0000256" key="3">
    <source>
        <dbReference type="ARBA" id="ARBA00022475"/>
    </source>
</evidence>
<dbReference type="EC" id="3.4.23.-" evidence="10"/>
<feature type="transmembrane region" description="Helical" evidence="7">
    <location>
        <begin position="6"/>
        <end position="27"/>
    </location>
</feature>
<dbReference type="Gene3D" id="1.20.120.1220">
    <property type="match status" value="1"/>
</dbReference>
<feature type="transmembrane region" description="Helical" evidence="7">
    <location>
        <begin position="269"/>
        <end position="286"/>
    </location>
</feature>
<feature type="domain" description="Prepilin type IV endopeptidase peptidase" evidence="8">
    <location>
        <begin position="237"/>
        <end position="356"/>
    </location>
</feature>
<dbReference type="Pfam" id="PF06750">
    <property type="entry name" value="A24_N_bact"/>
    <property type="match status" value="1"/>
</dbReference>
<comment type="subcellular location">
    <subcellularLocation>
        <location evidence="1">Cell membrane</location>
        <topology evidence="1">Multi-pass membrane protein</topology>
    </subcellularLocation>
</comment>
<dbReference type="PANTHER" id="PTHR30487">
    <property type="entry name" value="TYPE 4 PREPILIN-LIKE PROTEINS LEADER PEPTIDE-PROCESSING ENZYME"/>
    <property type="match status" value="1"/>
</dbReference>
<evidence type="ECO:0000256" key="4">
    <source>
        <dbReference type="ARBA" id="ARBA00022692"/>
    </source>
</evidence>
<reference evidence="10 11" key="1">
    <citation type="submission" date="2024-09" db="EMBL/GenBank/DDBJ databases">
        <authorList>
            <person name="Sun Q."/>
            <person name="Mori K."/>
        </authorList>
    </citation>
    <scope>NUCLEOTIDE SEQUENCE [LARGE SCALE GENOMIC DNA]</scope>
    <source>
        <strain evidence="10 11">JCM 13503</strain>
    </source>
</reference>